<name>A0A0F9CJ14_9ZZZZ</name>
<evidence type="ECO:0000313" key="1">
    <source>
        <dbReference type="EMBL" id="KKK96686.1"/>
    </source>
</evidence>
<comment type="caution">
    <text evidence="1">The sequence shown here is derived from an EMBL/GenBank/DDBJ whole genome shotgun (WGS) entry which is preliminary data.</text>
</comment>
<organism evidence="1">
    <name type="scientific">marine sediment metagenome</name>
    <dbReference type="NCBI Taxonomy" id="412755"/>
    <lineage>
        <taxon>unclassified sequences</taxon>
        <taxon>metagenomes</taxon>
        <taxon>ecological metagenomes</taxon>
    </lineage>
</organism>
<sequence>PPGDDLDFYTYLDNTTEYLGILPEALES</sequence>
<accession>A0A0F9CJ14</accession>
<feature type="non-terminal residue" evidence="1">
    <location>
        <position position="1"/>
    </location>
</feature>
<dbReference type="EMBL" id="LAZR01046371">
    <property type="protein sequence ID" value="KKK96686.1"/>
    <property type="molecule type" value="Genomic_DNA"/>
</dbReference>
<reference evidence="1" key="1">
    <citation type="journal article" date="2015" name="Nature">
        <title>Complex archaea that bridge the gap between prokaryotes and eukaryotes.</title>
        <authorList>
            <person name="Spang A."/>
            <person name="Saw J.H."/>
            <person name="Jorgensen S.L."/>
            <person name="Zaremba-Niedzwiedzka K."/>
            <person name="Martijn J."/>
            <person name="Lind A.E."/>
            <person name="van Eijk R."/>
            <person name="Schleper C."/>
            <person name="Guy L."/>
            <person name="Ettema T.J."/>
        </authorList>
    </citation>
    <scope>NUCLEOTIDE SEQUENCE</scope>
</reference>
<gene>
    <name evidence="1" type="ORF">LCGC14_2660330</name>
</gene>
<dbReference type="AlphaFoldDB" id="A0A0F9CJ14"/>
<proteinExistence type="predicted"/>
<protein>
    <submittedName>
        <fullName evidence="1">Uncharacterized protein</fullName>
    </submittedName>
</protein>